<dbReference type="EMBL" id="SFCI01002031">
    <property type="protein sequence ID" value="TFY74526.1"/>
    <property type="molecule type" value="Genomic_DNA"/>
</dbReference>
<accession>A0A4Y9ZID6</accession>
<dbReference type="GO" id="GO:0003676">
    <property type="term" value="F:nucleic acid binding"/>
    <property type="evidence" value="ECO:0007669"/>
    <property type="project" value="InterPro"/>
</dbReference>
<sequence length="392" mass="43644">MVEFTSPLPNPSRDPSRLGALKMVEDAMGKLIKSGKTSIILVLLSQRDDFIYPGVKRFAAVRFGVQTQCLQLPKALNPDSKKQDQYFSNVALKVNTKLGGINHRLDQNAHQLVDEDPDDDGGDRCNPSESNHADKDFVQFPASLRLQKSKQEGIAELADMMIERLQLFIRRNKTLPQRVLIFRDGVSEGQYDKVLREELPQVFEAFKRIDPKNPTYHPLLSIVICGKRHHARFYASDSKDADKNGNTKPGTVVDKGITSIFDFDFYLQAHAGLQGTVRPTHYVVIYDEIGLGADEIQQGVHTTSYLYARATKAVSLIPAAYYADVVCEQARYWIHGFLNQGSDTASSSGASASGTAGGRAAREAAEQRTYAAAQRMWGNGLHQNLKDTMFYL</sequence>
<dbReference type="AlphaFoldDB" id="A0A4Y9ZID6"/>
<dbReference type="Proteomes" id="UP000298061">
    <property type="component" value="Unassembled WGS sequence"/>
</dbReference>
<organism evidence="3 4">
    <name type="scientific">Hericium alpestre</name>
    <dbReference type="NCBI Taxonomy" id="135208"/>
    <lineage>
        <taxon>Eukaryota</taxon>
        <taxon>Fungi</taxon>
        <taxon>Dikarya</taxon>
        <taxon>Basidiomycota</taxon>
        <taxon>Agaricomycotina</taxon>
        <taxon>Agaricomycetes</taxon>
        <taxon>Russulales</taxon>
        <taxon>Hericiaceae</taxon>
        <taxon>Hericium</taxon>
    </lineage>
</organism>
<dbReference type="SUPFAM" id="SSF53098">
    <property type="entry name" value="Ribonuclease H-like"/>
    <property type="match status" value="1"/>
</dbReference>
<comment type="caution">
    <text evidence="3">The sequence shown here is derived from an EMBL/GenBank/DDBJ whole genome shotgun (WGS) entry which is preliminary data.</text>
</comment>
<evidence type="ECO:0000313" key="4">
    <source>
        <dbReference type="Proteomes" id="UP000298061"/>
    </source>
</evidence>
<gene>
    <name evidence="3" type="ORF">EWM64_g9487</name>
</gene>
<keyword evidence="4" id="KW-1185">Reference proteome</keyword>
<protein>
    <recommendedName>
        <fullName evidence="2">Piwi domain-containing protein</fullName>
    </recommendedName>
</protein>
<feature type="domain" description="Piwi" evidence="2">
    <location>
        <begin position="39"/>
        <end position="335"/>
    </location>
</feature>
<proteinExistence type="predicted"/>
<dbReference type="Gene3D" id="3.30.420.10">
    <property type="entry name" value="Ribonuclease H-like superfamily/Ribonuclease H"/>
    <property type="match status" value="1"/>
</dbReference>
<dbReference type="InterPro" id="IPR003165">
    <property type="entry name" value="Piwi"/>
</dbReference>
<evidence type="ECO:0000313" key="3">
    <source>
        <dbReference type="EMBL" id="TFY74526.1"/>
    </source>
</evidence>
<dbReference type="PROSITE" id="PS50822">
    <property type="entry name" value="PIWI"/>
    <property type="match status" value="1"/>
</dbReference>
<reference evidence="3 4" key="1">
    <citation type="submission" date="2019-02" db="EMBL/GenBank/DDBJ databases">
        <title>Genome sequencing of the rare red list fungi Hericium alpestre (H. flagellum).</title>
        <authorList>
            <person name="Buettner E."/>
            <person name="Kellner H."/>
        </authorList>
    </citation>
    <scope>NUCLEOTIDE SEQUENCE [LARGE SCALE GENOMIC DNA]</scope>
    <source>
        <strain evidence="3 4">DSM 108284</strain>
    </source>
</reference>
<dbReference type="STRING" id="135208.A0A4Y9ZID6"/>
<name>A0A4Y9ZID6_9AGAM</name>
<dbReference type="PANTHER" id="PTHR22891">
    <property type="entry name" value="EUKARYOTIC TRANSLATION INITIATION FACTOR 2C"/>
    <property type="match status" value="1"/>
</dbReference>
<dbReference type="Pfam" id="PF02171">
    <property type="entry name" value="Piwi"/>
    <property type="match status" value="1"/>
</dbReference>
<feature type="region of interest" description="Disordered" evidence="1">
    <location>
        <begin position="112"/>
        <end position="132"/>
    </location>
</feature>
<dbReference type="InterPro" id="IPR036397">
    <property type="entry name" value="RNaseH_sf"/>
</dbReference>
<dbReference type="Gene3D" id="3.40.50.2300">
    <property type="match status" value="1"/>
</dbReference>
<dbReference type="InterPro" id="IPR012337">
    <property type="entry name" value="RNaseH-like_sf"/>
</dbReference>
<dbReference type="SMART" id="SM00950">
    <property type="entry name" value="Piwi"/>
    <property type="match status" value="1"/>
</dbReference>
<evidence type="ECO:0000259" key="2">
    <source>
        <dbReference type="PROSITE" id="PS50822"/>
    </source>
</evidence>
<dbReference type="OrthoDB" id="10252740at2759"/>
<evidence type="ECO:0000256" key="1">
    <source>
        <dbReference type="SAM" id="MobiDB-lite"/>
    </source>
</evidence>